<dbReference type="RefSeq" id="WP_204776077.1">
    <property type="nucleotide sequence ID" value="NZ_JACJJQ010000007.1"/>
</dbReference>
<accession>A0ABS2EN23</accession>
<feature type="region of interest" description="Disordered" evidence="1">
    <location>
        <begin position="23"/>
        <end position="42"/>
    </location>
</feature>
<dbReference type="EMBL" id="JACJJQ010000007">
    <property type="protein sequence ID" value="MBM6753630.1"/>
    <property type="molecule type" value="Genomic_DNA"/>
</dbReference>
<sequence length="275" mass="31341">MLDVVGFCIMLTCLGVAALKVNQPKKTGQDDERSEKNRVNKVAVAPPKAEIEAEVGVASRLSQTSTQPEIKLEVTPETKQSTVIQKDPVTGTAVKRVTVTKKVKSTKKKRSKQPVQRKVKQSSKPKKVARTHVQGRQRKKGELKDLYQYEMDSNCFLTRSNFTKCVAHDHNLYDIAGIVSIDIGKKYQKVRFPAVYCQTCDKFFVLERVYQRLKKRGRLLCKVVTTDFWLPKYLKVENSNDDSIYGNPESHLHMLGYNVNAQLNLSKVQRRSILR</sequence>
<reference evidence="2 3" key="1">
    <citation type="journal article" date="2021" name="Sci. Rep.">
        <title>The distribution of antibiotic resistance genes in chicken gut microbiota commensals.</title>
        <authorList>
            <person name="Juricova H."/>
            <person name="Matiasovicova J."/>
            <person name="Kubasova T."/>
            <person name="Cejkova D."/>
            <person name="Rychlik I."/>
        </authorList>
    </citation>
    <scope>NUCLEOTIDE SEQUENCE [LARGE SCALE GENOMIC DNA]</scope>
    <source>
        <strain evidence="2 3">An810</strain>
    </source>
</reference>
<evidence type="ECO:0000313" key="3">
    <source>
        <dbReference type="Proteomes" id="UP000776629"/>
    </source>
</evidence>
<feature type="region of interest" description="Disordered" evidence="1">
    <location>
        <begin position="101"/>
        <end position="140"/>
    </location>
</feature>
<feature type="compositionally biased region" description="Basic residues" evidence="1">
    <location>
        <begin position="101"/>
        <end position="139"/>
    </location>
</feature>
<protein>
    <submittedName>
        <fullName evidence="2">Uncharacterized protein</fullName>
    </submittedName>
</protein>
<gene>
    <name evidence="2" type="ORF">H5993_02460</name>
</gene>
<dbReference type="Proteomes" id="UP000776629">
    <property type="component" value="Unassembled WGS sequence"/>
</dbReference>
<evidence type="ECO:0000313" key="2">
    <source>
        <dbReference type="EMBL" id="MBM6753630.1"/>
    </source>
</evidence>
<evidence type="ECO:0000256" key="1">
    <source>
        <dbReference type="SAM" id="MobiDB-lite"/>
    </source>
</evidence>
<keyword evidence="3" id="KW-1185">Reference proteome</keyword>
<comment type="caution">
    <text evidence="2">The sequence shown here is derived from an EMBL/GenBank/DDBJ whole genome shotgun (WGS) entry which is preliminary data.</text>
</comment>
<name>A0ABS2EN23_9LACO</name>
<organism evidence="2 3">
    <name type="scientific">Limosilactobacillus alvi</name>
    <dbReference type="NCBI Taxonomy" id="990412"/>
    <lineage>
        <taxon>Bacteria</taxon>
        <taxon>Bacillati</taxon>
        <taxon>Bacillota</taxon>
        <taxon>Bacilli</taxon>
        <taxon>Lactobacillales</taxon>
        <taxon>Lactobacillaceae</taxon>
        <taxon>Limosilactobacillus</taxon>
    </lineage>
</organism>
<proteinExistence type="predicted"/>
<feature type="compositionally biased region" description="Basic and acidic residues" evidence="1">
    <location>
        <begin position="27"/>
        <end position="38"/>
    </location>
</feature>